<dbReference type="CDD" id="cd19757">
    <property type="entry name" value="Bbox1"/>
    <property type="match status" value="1"/>
</dbReference>
<feature type="domain" description="B box-type" evidence="2">
    <location>
        <begin position="9"/>
        <end position="53"/>
    </location>
</feature>
<dbReference type="Proteomes" id="UP000596742">
    <property type="component" value="Unassembled WGS sequence"/>
</dbReference>
<keyword evidence="1" id="KW-0479">Metal-binding</keyword>
<keyword evidence="1" id="KW-0863">Zinc-finger</keyword>
<accession>A0A8B6C5E8</accession>
<comment type="caution">
    <text evidence="3">The sequence shown here is derived from an EMBL/GenBank/DDBJ whole genome shotgun (WGS) entry which is preliminary data.</text>
</comment>
<evidence type="ECO:0000259" key="2">
    <source>
        <dbReference type="PROSITE" id="PS50119"/>
    </source>
</evidence>
<evidence type="ECO:0000313" key="3">
    <source>
        <dbReference type="EMBL" id="VDI00373.1"/>
    </source>
</evidence>
<gene>
    <name evidence="3" type="ORF">MGAL_10B036777</name>
</gene>
<keyword evidence="4" id="KW-1185">Reference proteome</keyword>
<name>A0A8B6C5E8_MYTGA</name>
<proteinExistence type="predicted"/>
<dbReference type="InterPro" id="IPR011042">
    <property type="entry name" value="6-blade_b-propeller_TolB-like"/>
</dbReference>
<dbReference type="GO" id="GO:0008270">
    <property type="term" value="F:zinc ion binding"/>
    <property type="evidence" value="ECO:0007669"/>
    <property type="project" value="UniProtKB-KW"/>
</dbReference>
<dbReference type="InterPro" id="IPR000315">
    <property type="entry name" value="Znf_B-box"/>
</dbReference>
<dbReference type="OrthoDB" id="6059119at2759"/>
<evidence type="ECO:0000256" key="1">
    <source>
        <dbReference type="PROSITE-ProRule" id="PRU00024"/>
    </source>
</evidence>
<dbReference type="AlphaFoldDB" id="A0A8B6C5E8"/>
<sequence length="361" mass="40261">MATSFVKAQSPIQCQLCETNVILKWKCTKCELFMCENCKITKHSSEKHRVISVKDTGKDISDRIKSLNLPEIIASVYNSYDTDLHGIGKLLCKENGIVFFMGNCELGKHKFTKGKLLKASLKVLLNYNIRCMDFTVNNKDEILFAAPPGKELLAVSASGSVKSVIQASPMVILAIHLTKHGDLIIGMRDQGQKYPITERSSRQVAIFDEKYTRKSVFEFDSTGKKLFNYAGRISTDSNDNVYIVDWMDNDLRGQIVGMSRSGQQIFSYTGHPFYNTDDVPLIPMDIAVTPNDVILISDRNNHTLHALNPKGELCGIQLTQNIGIILPYSLSVDSEGFLVIGCTSYNGEDDKAKIFVVKLLV</sequence>
<reference evidence="3" key="1">
    <citation type="submission" date="2018-11" db="EMBL/GenBank/DDBJ databases">
        <authorList>
            <person name="Alioto T."/>
            <person name="Alioto T."/>
        </authorList>
    </citation>
    <scope>NUCLEOTIDE SEQUENCE</scope>
</reference>
<keyword evidence="1" id="KW-0862">Zinc</keyword>
<dbReference type="PROSITE" id="PS50119">
    <property type="entry name" value="ZF_BBOX"/>
    <property type="match status" value="1"/>
</dbReference>
<dbReference type="SUPFAM" id="SSF101898">
    <property type="entry name" value="NHL repeat"/>
    <property type="match status" value="1"/>
</dbReference>
<evidence type="ECO:0000313" key="4">
    <source>
        <dbReference type="Proteomes" id="UP000596742"/>
    </source>
</evidence>
<dbReference type="Gene3D" id="2.120.10.30">
    <property type="entry name" value="TolB, C-terminal domain"/>
    <property type="match status" value="1"/>
</dbReference>
<organism evidence="3 4">
    <name type="scientific">Mytilus galloprovincialis</name>
    <name type="common">Mediterranean mussel</name>
    <dbReference type="NCBI Taxonomy" id="29158"/>
    <lineage>
        <taxon>Eukaryota</taxon>
        <taxon>Metazoa</taxon>
        <taxon>Spiralia</taxon>
        <taxon>Lophotrochozoa</taxon>
        <taxon>Mollusca</taxon>
        <taxon>Bivalvia</taxon>
        <taxon>Autobranchia</taxon>
        <taxon>Pteriomorphia</taxon>
        <taxon>Mytilida</taxon>
        <taxon>Mytiloidea</taxon>
        <taxon>Mytilidae</taxon>
        <taxon>Mytilinae</taxon>
        <taxon>Mytilus</taxon>
    </lineage>
</organism>
<dbReference type="EMBL" id="UYJE01001230">
    <property type="protein sequence ID" value="VDI00373.1"/>
    <property type="molecule type" value="Genomic_DNA"/>
</dbReference>
<protein>
    <recommendedName>
        <fullName evidence="2">B box-type domain-containing protein</fullName>
    </recommendedName>
</protein>